<gene>
    <name evidence="2" type="ORF">IAB68_01620</name>
</gene>
<dbReference type="EMBL" id="DVMT01000016">
    <property type="protein sequence ID" value="HIU39987.1"/>
    <property type="molecule type" value="Genomic_DNA"/>
</dbReference>
<sequence>MNQGYQNETKIPMNNTNYGYYVPYGYNNPNQNDERLAGGFVFPFLLGGVTGAALAPNFWRPNRPVYYPYPPMPPRPYPPRRWF</sequence>
<keyword evidence="1" id="KW-0812">Transmembrane</keyword>
<evidence type="ECO:0000313" key="2">
    <source>
        <dbReference type="EMBL" id="HIU39987.1"/>
    </source>
</evidence>
<organism evidence="2 3">
    <name type="scientific">Candidatus Aphodocola excrementigallinarum</name>
    <dbReference type="NCBI Taxonomy" id="2840670"/>
    <lineage>
        <taxon>Bacteria</taxon>
        <taxon>Bacillati</taxon>
        <taxon>Bacillota</taxon>
        <taxon>Bacilli</taxon>
        <taxon>Candidatus Aphodocola</taxon>
    </lineage>
</organism>
<reference evidence="2" key="1">
    <citation type="submission" date="2020-10" db="EMBL/GenBank/DDBJ databases">
        <authorList>
            <person name="Gilroy R."/>
        </authorList>
    </citation>
    <scope>NUCLEOTIDE SEQUENCE</scope>
    <source>
        <strain evidence="2">CHK193-30670</strain>
    </source>
</reference>
<comment type="caution">
    <text evidence="2">The sequence shown here is derived from an EMBL/GenBank/DDBJ whole genome shotgun (WGS) entry which is preliminary data.</text>
</comment>
<dbReference type="AlphaFoldDB" id="A0A9D1LIM0"/>
<reference evidence="2" key="2">
    <citation type="journal article" date="2021" name="PeerJ">
        <title>Extensive microbial diversity within the chicken gut microbiome revealed by metagenomics and culture.</title>
        <authorList>
            <person name="Gilroy R."/>
            <person name="Ravi A."/>
            <person name="Getino M."/>
            <person name="Pursley I."/>
            <person name="Horton D.L."/>
            <person name="Alikhan N.F."/>
            <person name="Baker D."/>
            <person name="Gharbi K."/>
            <person name="Hall N."/>
            <person name="Watson M."/>
            <person name="Adriaenssens E.M."/>
            <person name="Foster-Nyarko E."/>
            <person name="Jarju S."/>
            <person name="Secka A."/>
            <person name="Antonio M."/>
            <person name="Oren A."/>
            <person name="Chaudhuri R.R."/>
            <person name="La Ragione R."/>
            <person name="Hildebrand F."/>
            <person name="Pallen M.J."/>
        </authorList>
    </citation>
    <scope>NUCLEOTIDE SEQUENCE</scope>
    <source>
        <strain evidence="2">CHK193-30670</strain>
    </source>
</reference>
<accession>A0A9D1LIM0</accession>
<proteinExistence type="predicted"/>
<name>A0A9D1LIM0_9FIRM</name>
<feature type="transmembrane region" description="Helical" evidence="1">
    <location>
        <begin position="36"/>
        <end position="59"/>
    </location>
</feature>
<protein>
    <submittedName>
        <fullName evidence="2">Uncharacterized protein</fullName>
    </submittedName>
</protein>
<keyword evidence="1" id="KW-0472">Membrane</keyword>
<evidence type="ECO:0000256" key="1">
    <source>
        <dbReference type="SAM" id="Phobius"/>
    </source>
</evidence>
<dbReference type="Proteomes" id="UP000824074">
    <property type="component" value="Unassembled WGS sequence"/>
</dbReference>
<evidence type="ECO:0000313" key="3">
    <source>
        <dbReference type="Proteomes" id="UP000824074"/>
    </source>
</evidence>
<keyword evidence="1" id="KW-1133">Transmembrane helix</keyword>